<name>A0A8J4E6R1_9ACTN</name>
<dbReference type="EMBL" id="BOPG01000063">
    <property type="protein sequence ID" value="GIJ61092.1"/>
    <property type="molecule type" value="Genomic_DNA"/>
</dbReference>
<comment type="caution">
    <text evidence="1">The sequence shown here is derived from an EMBL/GenBank/DDBJ whole genome shotgun (WGS) entry which is preliminary data.</text>
</comment>
<dbReference type="RefSeq" id="WP_204005825.1">
    <property type="nucleotide sequence ID" value="NZ_BOPG01000063.1"/>
</dbReference>
<sequence>MGTGGGSTKLIAALRAAATPDLYRDRQDRRNHAVDDFFRLWPEQPGGGRDAGLAAFDAGDPERADAVWEAAGTDVAHHNLAVLNHMLALDADHAVRVAAAKWRRSYRYWRAIWLSPTFWHLYAARLAGPGEPAATVRDTTSPSRQTAATVREQLPLVLARIGARVALRWAERRQSAEMVQAHWQLVEYDGFPENVRAKARLAGADAVIALTRARLAHADGVARPSPRSGASIGRQVRDKVAPALDLLARARVKGADPVEDEVAEHMLRWTAAYVEATGNFVEGLRVLHMARDLSPGYKVGSRIDSLIDDLKRQRTQAERPGTSIVDMMTSSDGLPYGVGWPPHLQ</sequence>
<organism evidence="1 2">
    <name type="scientific">Virgisporangium aurantiacum</name>
    <dbReference type="NCBI Taxonomy" id="175570"/>
    <lineage>
        <taxon>Bacteria</taxon>
        <taxon>Bacillati</taxon>
        <taxon>Actinomycetota</taxon>
        <taxon>Actinomycetes</taxon>
        <taxon>Micromonosporales</taxon>
        <taxon>Micromonosporaceae</taxon>
        <taxon>Virgisporangium</taxon>
    </lineage>
</organism>
<dbReference type="Proteomes" id="UP000612585">
    <property type="component" value="Unassembled WGS sequence"/>
</dbReference>
<keyword evidence="2" id="KW-1185">Reference proteome</keyword>
<evidence type="ECO:0000313" key="1">
    <source>
        <dbReference type="EMBL" id="GIJ61092.1"/>
    </source>
</evidence>
<protein>
    <submittedName>
        <fullName evidence="1">Uncharacterized protein</fullName>
    </submittedName>
</protein>
<accession>A0A8J4E6R1</accession>
<gene>
    <name evidence="1" type="ORF">Vau01_086080</name>
</gene>
<reference evidence="1" key="1">
    <citation type="submission" date="2021-01" db="EMBL/GenBank/DDBJ databases">
        <title>Whole genome shotgun sequence of Virgisporangium aurantiacum NBRC 16421.</title>
        <authorList>
            <person name="Komaki H."/>
            <person name="Tamura T."/>
        </authorList>
    </citation>
    <scope>NUCLEOTIDE SEQUENCE</scope>
    <source>
        <strain evidence="1">NBRC 16421</strain>
    </source>
</reference>
<dbReference type="AlphaFoldDB" id="A0A8J4E6R1"/>
<evidence type="ECO:0000313" key="2">
    <source>
        <dbReference type="Proteomes" id="UP000612585"/>
    </source>
</evidence>
<proteinExistence type="predicted"/>